<keyword evidence="9" id="KW-1185">Reference proteome</keyword>
<dbReference type="GO" id="GO:0032259">
    <property type="term" value="P:methylation"/>
    <property type="evidence" value="ECO:0007669"/>
    <property type="project" value="UniProtKB-KW"/>
</dbReference>
<evidence type="ECO:0000256" key="4">
    <source>
        <dbReference type="ARBA" id="ARBA00022679"/>
    </source>
</evidence>
<proteinExistence type="predicted"/>
<dbReference type="PIRSF" id="PIRSF036525">
    <property type="entry name" value="CobF"/>
    <property type="match status" value="1"/>
</dbReference>
<accession>A0A2T0WJJ2</accession>
<dbReference type="OrthoDB" id="9787471at2"/>
<evidence type="ECO:0000256" key="3">
    <source>
        <dbReference type="ARBA" id="ARBA00022603"/>
    </source>
</evidence>
<dbReference type="NCBIfam" id="TIGR02434">
    <property type="entry name" value="CobF"/>
    <property type="match status" value="1"/>
</dbReference>
<gene>
    <name evidence="8" type="ORF">CLV74_111116</name>
</gene>
<dbReference type="SUPFAM" id="SSF53790">
    <property type="entry name" value="Tetrapyrrole methylase"/>
    <property type="match status" value="1"/>
</dbReference>
<comment type="pathway">
    <text evidence="1">Cofactor biosynthesis; adenosylcobalamin biosynthesis.</text>
</comment>
<evidence type="ECO:0000313" key="9">
    <source>
        <dbReference type="Proteomes" id="UP000238392"/>
    </source>
</evidence>
<dbReference type="InterPro" id="IPR035996">
    <property type="entry name" value="4pyrrol_Methylase_sf"/>
</dbReference>
<dbReference type="InterPro" id="IPR014776">
    <property type="entry name" value="4pyrrole_Mease_sub2"/>
</dbReference>
<dbReference type="EC" id="2.1.1.152" evidence="6"/>
<dbReference type="InterPro" id="IPR014777">
    <property type="entry name" value="4pyrrole_Mease_sub1"/>
</dbReference>
<dbReference type="EMBL" id="PVTQ01000011">
    <property type="protein sequence ID" value="PRY86883.1"/>
    <property type="molecule type" value="Genomic_DNA"/>
</dbReference>
<dbReference type="AlphaFoldDB" id="A0A2T0WJJ2"/>
<name>A0A2T0WJJ2_9RHOB</name>
<evidence type="ECO:0000259" key="7">
    <source>
        <dbReference type="Pfam" id="PF00590"/>
    </source>
</evidence>
<keyword evidence="3 6" id="KW-0489">Methyltransferase</keyword>
<dbReference type="InterPro" id="IPR012797">
    <property type="entry name" value="CobF"/>
</dbReference>
<dbReference type="RefSeq" id="WP_106266439.1">
    <property type="nucleotide sequence ID" value="NZ_PVTQ01000011.1"/>
</dbReference>
<dbReference type="Gene3D" id="3.30.950.10">
    <property type="entry name" value="Methyltransferase, Cobalt-precorrin-4 Transmethylase, Domain 2"/>
    <property type="match status" value="1"/>
</dbReference>
<comment type="function">
    <text evidence="6">Catalyzes the methylation of C-1 in precorrin-5 and the subsequent extrusion of acetic acid from the resulting intermediate to form cobalt-precorrin-6A.</text>
</comment>
<dbReference type="Gene3D" id="3.40.1010.10">
    <property type="entry name" value="Cobalt-precorrin-4 Transmethylase, Domain 1"/>
    <property type="match status" value="1"/>
</dbReference>
<evidence type="ECO:0000256" key="5">
    <source>
        <dbReference type="ARBA" id="ARBA00022691"/>
    </source>
</evidence>
<dbReference type="Pfam" id="PF00590">
    <property type="entry name" value="TP_methylase"/>
    <property type="match status" value="1"/>
</dbReference>
<evidence type="ECO:0000256" key="2">
    <source>
        <dbReference type="ARBA" id="ARBA00022573"/>
    </source>
</evidence>
<sequence length="251" mass="27759">MAYTLKLVGIGSGNPKHLTLEAIEALNSCDAILIPHKGADKDDLAGLRRQICADVLTGDTPIHEFTLPIRDEATTDYRQRVDDWHDAIAAVWLDAMQKALPSGGTVGFLVWGDPSLYDSTLRIADRLTKQTRITTQVIPGITSIQTLTAGHAIPLNRINGPFTITTGRQLRDNGWPNKVDTVVVMLDGACSFRHLDPTGITIYWTAFAGMPNEIRRSGPLSDITQDIIETRAEARKKHGWCMDIYLLRKDD</sequence>
<feature type="domain" description="Tetrapyrrole methylase" evidence="7">
    <location>
        <begin position="5"/>
        <end position="223"/>
    </location>
</feature>
<evidence type="ECO:0000256" key="1">
    <source>
        <dbReference type="ARBA" id="ARBA00004953"/>
    </source>
</evidence>
<dbReference type="PANTHER" id="PTHR43467:SF1">
    <property type="entry name" value="PRECORRIN-6A SYNTHASE [DEACETYLATING]"/>
    <property type="match status" value="1"/>
</dbReference>
<keyword evidence="4 6" id="KW-0808">Transferase</keyword>
<dbReference type="GO" id="GO:0009236">
    <property type="term" value="P:cobalamin biosynthetic process"/>
    <property type="evidence" value="ECO:0007669"/>
    <property type="project" value="UniProtKB-KW"/>
</dbReference>
<evidence type="ECO:0000256" key="6">
    <source>
        <dbReference type="PIRNR" id="PIRNR036525"/>
    </source>
</evidence>
<evidence type="ECO:0000313" key="8">
    <source>
        <dbReference type="EMBL" id="PRY86883.1"/>
    </source>
</evidence>
<organism evidence="8 9">
    <name type="scientific">Donghicola tyrosinivorans</name>
    <dbReference type="NCBI Taxonomy" id="1652492"/>
    <lineage>
        <taxon>Bacteria</taxon>
        <taxon>Pseudomonadati</taxon>
        <taxon>Pseudomonadota</taxon>
        <taxon>Alphaproteobacteria</taxon>
        <taxon>Rhodobacterales</taxon>
        <taxon>Roseobacteraceae</taxon>
        <taxon>Donghicola</taxon>
    </lineage>
</organism>
<keyword evidence="2" id="KW-0169">Cobalamin biosynthesis</keyword>
<reference evidence="8 9" key="1">
    <citation type="submission" date="2018-03" db="EMBL/GenBank/DDBJ databases">
        <title>Genomic Encyclopedia of Archaeal and Bacterial Type Strains, Phase II (KMG-II): from individual species to whole genera.</title>
        <authorList>
            <person name="Goeker M."/>
        </authorList>
    </citation>
    <scope>NUCLEOTIDE SEQUENCE [LARGE SCALE GENOMIC DNA]</scope>
    <source>
        <strain evidence="8 9">DSM 100212</strain>
    </source>
</reference>
<dbReference type="GO" id="GO:0043819">
    <property type="term" value="F:precorrin-6A synthase (deacetylating) activity"/>
    <property type="evidence" value="ECO:0007669"/>
    <property type="project" value="UniProtKB-EC"/>
</dbReference>
<dbReference type="Proteomes" id="UP000238392">
    <property type="component" value="Unassembled WGS sequence"/>
</dbReference>
<dbReference type="InterPro" id="IPR000878">
    <property type="entry name" value="4pyrrol_Mease"/>
</dbReference>
<comment type="catalytic activity">
    <reaction evidence="6">
        <text>precorrin-5 + S-adenosyl-L-methionine + H2O = precorrin-6A + acetate + S-adenosyl-L-homocysteine + 2 H(+)</text>
        <dbReference type="Rhea" id="RHEA:18261"/>
        <dbReference type="ChEBI" id="CHEBI:15377"/>
        <dbReference type="ChEBI" id="CHEBI:15378"/>
        <dbReference type="ChEBI" id="CHEBI:30089"/>
        <dbReference type="ChEBI" id="CHEBI:57856"/>
        <dbReference type="ChEBI" id="CHEBI:59789"/>
        <dbReference type="ChEBI" id="CHEBI:77871"/>
        <dbReference type="ChEBI" id="CHEBI:77872"/>
        <dbReference type="EC" id="2.1.1.152"/>
    </reaction>
</comment>
<comment type="caution">
    <text evidence="8">The sequence shown here is derived from an EMBL/GenBank/DDBJ whole genome shotgun (WGS) entry which is preliminary data.</text>
</comment>
<dbReference type="PANTHER" id="PTHR43467">
    <property type="entry name" value="COBALT-PRECORRIN-2 C(20)-METHYLTRANSFERASE"/>
    <property type="match status" value="1"/>
</dbReference>
<protein>
    <recommendedName>
        <fullName evidence="6">Precorrin-6A synthase [deacetylating]</fullName>
        <ecNumber evidence="6">2.1.1.152</ecNumber>
    </recommendedName>
</protein>
<keyword evidence="5 6" id="KW-0949">S-adenosyl-L-methionine</keyword>
<dbReference type="CDD" id="cd11643">
    <property type="entry name" value="Precorrin-6A-synthase"/>
    <property type="match status" value="1"/>
</dbReference>